<name>K3X7Q1_GLOUD</name>
<dbReference type="InParanoid" id="K3X7Q1"/>
<sequence>MGTQIASAAAAPPMGPRASDWVVWQMIDSLYPTGGFAHSVGLEAAVQERIVTKAASPSNASPLHQFLRSTLHQTANFALPIVYSMHAAVTDKQANDGSGFSSNDAAVDESCVVAAFLEINAHATALFSNHVAKKASFAQGAAMLRLAISSYHSKHDDRFQVLVTIRKESKRQKHPGIHHAVVFALVCALLGVDAATCQRMYLFFVIRDVLSAATRLNLIGPFEASRMQFEMSELMEQVFQAKKNRPIDDSYSSAPVLDLIQAMHDQLYTRIFNS</sequence>
<comment type="similarity">
    <text evidence="3">Belongs to the UreF family.</text>
</comment>
<dbReference type="InterPro" id="IPR002639">
    <property type="entry name" value="UreF"/>
</dbReference>
<keyword evidence="2" id="KW-0143">Chaperone</keyword>
<proteinExistence type="inferred from homology"/>
<dbReference type="GO" id="GO:0016151">
    <property type="term" value="F:nickel cation binding"/>
    <property type="evidence" value="ECO:0007669"/>
    <property type="project" value="InterPro"/>
</dbReference>
<dbReference type="OMA" id="WVGRHEK"/>
<dbReference type="STRING" id="431595.K3X7Q1"/>
<reference evidence="4" key="3">
    <citation type="submission" date="2015-02" db="UniProtKB">
        <authorList>
            <consortium name="EnsemblProtists"/>
        </authorList>
    </citation>
    <scope>IDENTIFICATION</scope>
    <source>
        <strain evidence="4">DAOM BR144</strain>
    </source>
</reference>
<dbReference type="PIRSF" id="PIRSF009467">
    <property type="entry name" value="Ureas_acces_UreF"/>
    <property type="match status" value="1"/>
</dbReference>
<keyword evidence="1" id="KW-0996">Nickel insertion</keyword>
<dbReference type="PANTHER" id="PTHR33620:SF1">
    <property type="entry name" value="UREASE ACCESSORY PROTEIN F"/>
    <property type="match status" value="1"/>
</dbReference>
<dbReference type="Gene3D" id="1.10.4190.10">
    <property type="entry name" value="Urease accessory protein UreF"/>
    <property type="match status" value="1"/>
</dbReference>
<evidence type="ECO:0000313" key="5">
    <source>
        <dbReference type="Proteomes" id="UP000019132"/>
    </source>
</evidence>
<dbReference type="HAMAP" id="MF_01385">
    <property type="entry name" value="UreF"/>
    <property type="match status" value="1"/>
</dbReference>
<accession>K3X7Q1</accession>
<evidence type="ECO:0000256" key="3">
    <source>
        <dbReference type="ARBA" id="ARBA00046339"/>
    </source>
</evidence>
<dbReference type="EMBL" id="GL376627">
    <property type="status" value="NOT_ANNOTATED_CDS"/>
    <property type="molecule type" value="Genomic_DNA"/>
</dbReference>
<dbReference type="VEuPathDB" id="FungiDB:PYU1_G013221"/>
<keyword evidence="5" id="KW-1185">Reference proteome</keyword>
<dbReference type="Pfam" id="PF01730">
    <property type="entry name" value="UreF"/>
    <property type="match status" value="1"/>
</dbReference>
<protein>
    <recommendedName>
        <fullName evidence="6">Urease accessory protein UreF</fullName>
    </recommendedName>
</protein>
<dbReference type="EnsemblProtists" id="PYU1_T013250">
    <property type="protein sequence ID" value="PYU1_T013250"/>
    <property type="gene ID" value="PYU1_G013221"/>
</dbReference>
<dbReference type="InterPro" id="IPR038277">
    <property type="entry name" value="UreF_sf"/>
</dbReference>
<evidence type="ECO:0008006" key="6">
    <source>
        <dbReference type="Google" id="ProtNLM"/>
    </source>
</evidence>
<dbReference type="eggNOG" id="ENOG502REVQ">
    <property type="taxonomic scope" value="Eukaryota"/>
</dbReference>
<evidence type="ECO:0000256" key="2">
    <source>
        <dbReference type="ARBA" id="ARBA00023186"/>
    </source>
</evidence>
<dbReference type="HOGENOM" id="CLU_049215_4_2_1"/>
<dbReference type="Proteomes" id="UP000019132">
    <property type="component" value="Unassembled WGS sequence"/>
</dbReference>
<dbReference type="PANTHER" id="PTHR33620">
    <property type="entry name" value="UREASE ACCESSORY PROTEIN F"/>
    <property type="match status" value="1"/>
</dbReference>
<reference evidence="5" key="1">
    <citation type="journal article" date="2010" name="Genome Biol.">
        <title>Genome sequence of the necrotrophic plant pathogen Pythium ultimum reveals original pathogenicity mechanisms and effector repertoire.</title>
        <authorList>
            <person name="Levesque C.A."/>
            <person name="Brouwer H."/>
            <person name="Cano L."/>
            <person name="Hamilton J.P."/>
            <person name="Holt C."/>
            <person name="Huitema E."/>
            <person name="Raffaele S."/>
            <person name="Robideau G.P."/>
            <person name="Thines M."/>
            <person name="Win J."/>
            <person name="Zerillo M.M."/>
            <person name="Beakes G.W."/>
            <person name="Boore J.L."/>
            <person name="Busam D."/>
            <person name="Dumas B."/>
            <person name="Ferriera S."/>
            <person name="Fuerstenberg S.I."/>
            <person name="Gachon C.M."/>
            <person name="Gaulin E."/>
            <person name="Govers F."/>
            <person name="Grenville-Briggs L."/>
            <person name="Horner N."/>
            <person name="Hostetler J."/>
            <person name="Jiang R.H."/>
            <person name="Johnson J."/>
            <person name="Krajaejun T."/>
            <person name="Lin H."/>
            <person name="Meijer H.J."/>
            <person name="Moore B."/>
            <person name="Morris P."/>
            <person name="Phuntmart V."/>
            <person name="Puiu D."/>
            <person name="Shetty J."/>
            <person name="Stajich J.E."/>
            <person name="Tripathy S."/>
            <person name="Wawra S."/>
            <person name="van West P."/>
            <person name="Whitty B.R."/>
            <person name="Coutinho P.M."/>
            <person name="Henrissat B."/>
            <person name="Martin F."/>
            <person name="Thomas P.D."/>
            <person name="Tyler B.M."/>
            <person name="De Vries R.P."/>
            <person name="Kamoun S."/>
            <person name="Yandell M."/>
            <person name="Tisserat N."/>
            <person name="Buell C.R."/>
        </authorList>
    </citation>
    <scope>NUCLEOTIDE SEQUENCE</scope>
    <source>
        <strain evidence="5">DAOM:BR144</strain>
    </source>
</reference>
<evidence type="ECO:0000256" key="1">
    <source>
        <dbReference type="ARBA" id="ARBA00022988"/>
    </source>
</evidence>
<reference evidence="5" key="2">
    <citation type="submission" date="2010-04" db="EMBL/GenBank/DDBJ databases">
        <authorList>
            <person name="Buell R."/>
            <person name="Hamilton J."/>
            <person name="Hostetler J."/>
        </authorList>
    </citation>
    <scope>NUCLEOTIDE SEQUENCE [LARGE SCALE GENOMIC DNA]</scope>
    <source>
        <strain evidence="5">DAOM:BR144</strain>
    </source>
</reference>
<dbReference type="AlphaFoldDB" id="K3X7Q1"/>
<organism evidence="4 5">
    <name type="scientific">Globisporangium ultimum (strain ATCC 200006 / CBS 805.95 / DAOM BR144)</name>
    <name type="common">Pythium ultimum</name>
    <dbReference type="NCBI Taxonomy" id="431595"/>
    <lineage>
        <taxon>Eukaryota</taxon>
        <taxon>Sar</taxon>
        <taxon>Stramenopiles</taxon>
        <taxon>Oomycota</taxon>
        <taxon>Peronosporomycetes</taxon>
        <taxon>Pythiales</taxon>
        <taxon>Pythiaceae</taxon>
        <taxon>Globisporangium</taxon>
    </lineage>
</organism>
<evidence type="ECO:0000313" key="4">
    <source>
        <dbReference type="EnsemblProtists" id="PYU1_T013250"/>
    </source>
</evidence>